<comment type="similarity">
    <text evidence="1">Belongs to the PhzF family.</text>
</comment>
<accession>A9AVI4</accession>
<dbReference type="PANTHER" id="PTHR13774">
    <property type="entry name" value="PHENAZINE BIOSYNTHESIS PROTEIN"/>
    <property type="match status" value="1"/>
</dbReference>
<dbReference type="PANTHER" id="PTHR13774:SF39">
    <property type="entry name" value="BIOSYNTHESIS PROTEIN, PUTATIVE-RELATED"/>
    <property type="match status" value="1"/>
</dbReference>
<evidence type="ECO:0000256" key="1">
    <source>
        <dbReference type="ARBA" id="ARBA00008270"/>
    </source>
</evidence>
<dbReference type="Proteomes" id="UP000000787">
    <property type="component" value="Chromosome"/>
</dbReference>
<feature type="active site" evidence="3">
    <location>
        <position position="47"/>
    </location>
</feature>
<keyword evidence="5" id="KW-1185">Reference proteome</keyword>
<evidence type="ECO:0000256" key="3">
    <source>
        <dbReference type="PIRSR" id="PIRSR016184-1"/>
    </source>
</evidence>
<dbReference type="KEGG" id="hau:Haur_2032"/>
<dbReference type="SUPFAM" id="SSF54506">
    <property type="entry name" value="Diaminopimelate epimerase-like"/>
    <property type="match status" value="1"/>
</dbReference>
<dbReference type="Pfam" id="PF02567">
    <property type="entry name" value="PhzC-PhzF"/>
    <property type="match status" value="1"/>
</dbReference>
<dbReference type="NCBIfam" id="NF007625">
    <property type="entry name" value="PRK10281.1"/>
    <property type="match status" value="1"/>
</dbReference>
<dbReference type="BioCyc" id="HAUR316274:GHYA-2061-MONOMER"/>
<organism evidence="4 5">
    <name type="scientific">Herpetosiphon aurantiacus (strain ATCC 23779 / DSM 785 / 114-95)</name>
    <dbReference type="NCBI Taxonomy" id="316274"/>
    <lineage>
        <taxon>Bacteria</taxon>
        <taxon>Bacillati</taxon>
        <taxon>Chloroflexota</taxon>
        <taxon>Chloroflexia</taxon>
        <taxon>Herpetosiphonales</taxon>
        <taxon>Herpetosiphonaceae</taxon>
        <taxon>Herpetosiphon</taxon>
    </lineage>
</organism>
<gene>
    <name evidence="4" type="ordered locus">Haur_2032</name>
</gene>
<dbReference type="InParanoid" id="A9AVI4"/>
<dbReference type="GO" id="GO:0016853">
    <property type="term" value="F:isomerase activity"/>
    <property type="evidence" value="ECO:0007669"/>
    <property type="project" value="UniProtKB-KW"/>
</dbReference>
<dbReference type="EMBL" id="CP000875">
    <property type="protein sequence ID" value="ABX04675.1"/>
    <property type="molecule type" value="Genomic_DNA"/>
</dbReference>
<sequence>MKQVNVYQVDAFTQHKFRGNPAGVVTHADDLSTHEMQQLARELNNSETVFLLAPTDSSHAVWLRFFTPTVEVPLCGHATIAAHYVRAHELQLGSCQLRHKTGAGILPIEVIQANNDYQIIMTQAAIEFGPIIDGQSKQALLDALGLTIHDLHYACPIQIVSTGHSKVLIGINQRTKLDQLRPNLAALTLLSKQIGCNGYFVYTLDSDDPAILSYGRMFSPAIGINEDPVTGNANGPLGAYLVHHRLVAHNGIHLRFTACQGVAIGRTGYIEVQVLIEADEPVLVKVGGHAVIVFQTSIQL</sequence>
<protein>
    <submittedName>
        <fullName evidence="4">Phenazine biosynthesis protein PhzF family</fullName>
    </submittedName>
</protein>
<dbReference type="GO" id="GO:0005737">
    <property type="term" value="C:cytoplasm"/>
    <property type="evidence" value="ECO:0007669"/>
    <property type="project" value="TreeGrafter"/>
</dbReference>
<dbReference type="FunCoup" id="A9AVI4">
    <property type="interactions" value="226"/>
</dbReference>
<evidence type="ECO:0000256" key="2">
    <source>
        <dbReference type="ARBA" id="ARBA00023235"/>
    </source>
</evidence>
<evidence type="ECO:0000313" key="4">
    <source>
        <dbReference type="EMBL" id="ABX04675.1"/>
    </source>
</evidence>
<evidence type="ECO:0000313" key="5">
    <source>
        <dbReference type="Proteomes" id="UP000000787"/>
    </source>
</evidence>
<dbReference type="InterPro" id="IPR003719">
    <property type="entry name" value="Phenazine_PhzF-like"/>
</dbReference>
<reference evidence="4 5" key="1">
    <citation type="journal article" date="2011" name="Stand. Genomic Sci.">
        <title>Complete genome sequence of the filamentous gliding predatory bacterium Herpetosiphon aurantiacus type strain (114-95(T)).</title>
        <authorList>
            <person name="Kiss H."/>
            <person name="Nett M."/>
            <person name="Domin N."/>
            <person name="Martin K."/>
            <person name="Maresca J.A."/>
            <person name="Copeland A."/>
            <person name="Lapidus A."/>
            <person name="Lucas S."/>
            <person name="Berry K.W."/>
            <person name="Glavina Del Rio T."/>
            <person name="Dalin E."/>
            <person name="Tice H."/>
            <person name="Pitluck S."/>
            <person name="Richardson P."/>
            <person name="Bruce D."/>
            <person name="Goodwin L."/>
            <person name="Han C."/>
            <person name="Detter J.C."/>
            <person name="Schmutz J."/>
            <person name="Brettin T."/>
            <person name="Land M."/>
            <person name="Hauser L."/>
            <person name="Kyrpides N.C."/>
            <person name="Ivanova N."/>
            <person name="Goker M."/>
            <person name="Woyke T."/>
            <person name="Klenk H.P."/>
            <person name="Bryant D.A."/>
        </authorList>
    </citation>
    <scope>NUCLEOTIDE SEQUENCE [LARGE SCALE GENOMIC DNA]</scope>
    <source>
        <strain evidence="5">ATCC 23779 / DSM 785 / 114-95</strain>
    </source>
</reference>
<dbReference type="Gene3D" id="3.10.310.10">
    <property type="entry name" value="Diaminopimelate Epimerase, Chain A, domain 1"/>
    <property type="match status" value="2"/>
</dbReference>
<keyword evidence="2" id="KW-0413">Isomerase</keyword>
<dbReference type="HOGENOM" id="CLU_048756_0_2_0"/>
<proteinExistence type="inferred from homology"/>
<dbReference type="NCBIfam" id="TIGR00654">
    <property type="entry name" value="PhzF_family"/>
    <property type="match status" value="1"/>
</dbReference>
<dbReference type="AlphaFoldDB" id="A9AVI4"/>
<dbReference type="PIRSF" id="PIRSF016184">
    <property type="entry name" value="PhzC_PhzF"/>
    <property type="match status" value="1"/>
</dbReference>
<dbReference type="eggNOG" id="COG0384">
    <property type="taxonomic scope" value="Bacteria"/>
</dbReference>
<name>A9AVI4_HERA2</name>